<dbReference type="PANTHER" id="PTHR24177:SF365">
    <property type="entry name" value="ANKYRIN REPEAT-CONTAINING PROTEIN NPR4-LIKE ISOFORM X1"/>
    <property type="match status" value="1"/>
</dbReference>
<dbReference type="PANTHER" id="PTHR24177">
    <property type="entry name" value="CASKIN"/>
    <property type="match status" value="1"/>
</dbReference>
<keyword evidence="2" id="KW-0472">Membrane</keyword>
<dbReference type="GO" id="GO:0016020">
    <property type="term" value="C:membrane"/>
    <property type="evidence" value="ECO:0007669"/>
    <property type="project" value="TreeGrafter"/>
</dbReference>
<dbReference type="InterPro" id="IPR026961">
    <property type="entry name" value="PGG_dom"/>
</dbReference>
<evidence type="ECO:0000259" key="3">
    <source>
        <dbReference type="Pfam" id="PF13962"/>
    </source>
</evidence>
<dbReference type="EMBL" id="JAUESC010000004">
    <property type="protein sequence ID" value="KAK0598337.1"/>
    <property type="molecule type" value="Genomic_DNA"/>
</dbReference>
<feature type="compositionally biased region" description="Basic and acidic residues" evidence="1">
    <location>
        <begin position="543"/>
        <end position="554"/>
    </location>
</feature>
<feature type="transmembrane region" description="Helical" evidence="2">
    <location>
        <begin position="417"/>
        <end position="446"/>
    </location>
</feature>
<sequence length="578" mass="63388">MFQQRAESEGVQPNHHNNMPNSISEEPINRLPSNFGGSAHQSQFFYMPNSSLEEPIHQLPSNLGGSAHQSDQFFPGSDVCSPSSNQGGSAHQPQLSEAQFLANELWRGLVQPNVNRGGWLSPAQSLGVQPNVNPGQSVPQDVNPGGRLSPTRSEDQFDIPDGGVQPNVNPGGSAHHPQLTETQSAPNEIAPSVKKVQEAKLKHECAVELVNQVCRHLSIMSFQDIQRFLTNPEFNILDRAIKNGIKEIVGTLLQLFPDLINVQVLDNRNILQAAVEYRQENIVNVMKEISKTTTKNLGSSGITEKIGVTLHLAGKLAPDSRLFLVSGAALQMQRELQWFKEVEEITFTYRREWEDENGETPKKVFRTAHTDLAAKGQTWMKDTADYCMLVSTLIATVLFAAAFTVPGGNSNDNGIAIFLHMNAFMIFAISDALGLFSSLTSVLMFLAILTARYEQDDFLESLPKKLIIGLGSLFIAIAAMIIAFVATLTIVLGERWYWVSVLITLVASFPVAIFVKLQLLLFVQMVRSGDKIGSIGGEATSTKQEEQRDGDEVKCCGGYTTTSTEQEAALTATMTETK</sequence>
<dbReference type="Proteomes" id="UP001168877">
    <property type="component" value="Unassembled WGS sequence"/>
</dbReference>
<dbReference type="Pfam" id="PF13962">
    <property type="entry name" value="PGG"/>
    <property type="match status" value="1"/>
</dbReference>
<feature type="region of interest" description="Disordered" evidence="1">
    <location>
        <begin position="537"/>
        <end position="557"/>
    </location>
</feature>
<feature type="compositionally biased region" description="Polar residues" evidence="1">
    <location>
        <begin position="122"/>
        <end position="140"/>
    </location>
</feature>
<feature type="transmembrane region" description="Helical" evidence="2">
    <location>
        <begin position="496"/>
        <end position="523"/>
    </location>
</feature>
<feature type="compositionally biased region" description="Polar residues" evidence="1">
    <location>
        <begin position="80"/>
        <end position="94"/>
    </location>
</feature>
<accession>A0AA39SXS7</accession>
<keyword evidence="2" id="KW-0812">Transmembrane</keyword>
<reference evidence="4" key="1">
    <citation type="journal article" date="2022" name="Plant J.">
        <title>Strategies of tolerance reflected in two North American maple genomes.</title>
        <authorList>
            <person name="McEvoy S.L."/>
            <person name="Sezen U.U."/>
            <person name="Trouern-Trend A."/>
            <person name="McMahon S.M."/>
            <person name="Schaberg P.G."/>
            <person name="Yang J."/>
            <person name="Wegrzyn J.L."/>
            <person name="Swenson N.G."/>
        </authorList>
    </citation>
    <scope>NUCLEOTIDE SEQUENCE</scope>
    <source>
        <strain evidence="4">NS2018</strain>
    </source>
</reference>
<feature type="compositionally biased region" description="Polar residues" evidence="1">
    <location>
        <begin position="14"/>
        <end position="24"/>
    </location>
</feature>
<keyword evidence="2" id="KW-1133">Transmembrane helix</keyword>
<evidence type="ECO:0000313" key="5">
    <source>
        <dbReference type="Proteomes" id="UP001168877"/>
    </source>
</evidence>
<feature type="region of interest" description="Disordered" evidence="1">
    <location>
        <begin position="56"/>
        <end position="94"/>
    </location>
</feature>
<feature type="region of interest" description="Disordered" evidence="1">
    <location>
        <begin position="121"/>
        <end position="187"/>
    </location>
</feature>
<reference evidence="4" key="2">
    <citation type="submission" date="2023-06" db="EMBL/GenBank/DDBJ databases">
        <authorList>
            <person name="Swenson N.G."/>
            <person name="Wegrzyn J.L."/>
            <person name="Mcevoy S.L."/>
        </authorList>
    </citation>
    <scope>NUCLEOTIDE SEQUENCE</scope>
    <source>
        <strain evidence="4">NS2018</strain>
        <tissue evidence="4">Leaf</tissue>
    </source>
</reference>
<proteinExistence type="predicted"/>
<feature type="region of interest" description="Disordered" evidence="1">
    <location>
        <begin position="1"/>
        <end position="42"/>
    </location>
</feature>
<comment type="caution">
    <text evidence="4">The sequence shown here is derived from an EMBL/GenBank/DDBJ whole genome shotgun (WGS) entry which is preliminary data.</text>
</comment>
<evidence type="ECO:0000256" key="2">
    <source>
        <dbReference type="SAM" id="Phobius"/>
    </source>
</evidence>
<organism evidence="4 5">
    <name type="scientific">Acer saccharum</name>
    <name type="common">Sugar maple</name>
    <dbReference type="NCBI Taxonomy" id="4024"/>
    <lineage>
        <taxon>Eukaryota</taxon>
        <taxon>Viridiplantae</taxon>
        <taxon>Streptophyta</taxon>
        <taxon>Embryophyta</taxon>
        <taxon>Tracheophyta</taxon>
        <taxon>Spermatophyta</taxon>
        <taxon>Magnoliopsida</taxon>
        <taxon>eudicotyledons</taxon>
        <taxon>Gunneridae</taxon>
        <taxon>Pentapetalae</taxon>
        <taxon>rosids</taxon>
        <taxon>malvids</taxon>
        <taxon>Sapindales</taxon>
        <taxon>Sapindaceae</taxon>
        <taxon>Hippocastanoideae</taxon>
        <taxon>Acereae</taxon>
        <taxon>Acer</taxon>
    </lineage>
</organism>
<name>A0AA39SXS7_ACESA</name>
<dbReference type="AlphaFoldDB" id="A0AA39SXS7"/>
<feature type="compositionally biased region" description="Polar residues" evidence="1">
    <location>
        <begin position="31"/>
        <end position="42"/>
    </location>
</feature>
<gene>
    <name evidence="4" type="ORF">LWI29_033806</name>
</gene>
<feature type="compositionally biased region" description="Polar residues" evidence="1">
    <location>
        <begin position="59"/>
        <end position="72"/>
    </location>
</feature>
<protein>
    <recommendedName>
        <fullName evidence="3">PGG domain-containing protein</fullName>
    </recommendedName>
</protein>
<feature type="domain" description="PGG" evidence="3">
    <location>
        <begin position="378"/>
        <end position="490"/>
    </location>
</feature>
<feature type="transmembrane region" description="Helical" evidence="2">
    <location>
        <begin position="386"/>
        <end position="405"/>
    </location>
</feature>
<keyword evidence="5" id="KW-1185">Reference proteome</keyword>
<evidence type="ECO:0000313" key="4">
    <source>
        <dbReference type="EMBL" id="KAK0598337.1"/>
    </source>
</evidence>
<evidence type="ECO:0000256" key="1">
    <source>
        <dbReference type="SAM" id="MobiDB-lite"/>
    </source>
</evidence>
<feature type="transmembrane region" description="Helical" evidence="2">
    <location>
        <begin position="466"/>
        <end position="490"/>
    </location>
</feature>